<dbReference type="PANTHER" id="PTHR33799:SF1">
    <property type="entry name" value="PTS SYSTEM MANNOSE-SPECIFIC EIIAB COMPONENT-RELATED"/>
    <property type="match status" value="1"/>
</dbReference>
<dbReference type="Gene3D" id="3.40.50.510">
    <property type="entry name" value="Phosphotransferase system, mannose-type IIA component"/>
    <property type="match status" value="1"/>
</dbReference>
<keyword evidence="2" id="KW-0813">Transport</keyword>
<keyword evidence="6" id="KW-0598">Phosphotransferase system</keyword>
<protein>
    <submittedName>
        <fullName evidence="9">PTS sugar transporter subunit IIA</fullName>
    </submittedName>
</protein>
<dbReference type="GO" id="GO:0009401">
    <property type="term" value="P:phosphoenolpyruvate-dependent sugar phosphotransferase system"/>
    <property type="evidence" value="ECO:0007669"/>
    <property type="project" value="UniProtKB-KW"/>
</dbReference>
<name>A0A9D2PEC9_9FIRM</name>
<dbReference type="InterPro" id="IPR033887">
    <property type="entry name" value="PTS_IIA_man"/>
</dbReference>
<reference evidence="9" key="1">
    <citation type="journal article" date="2021" name="PeerJ">
        <title>Extensive microbial diversity within the chicken gut microbiome revealed by metagenomics and culture.</title>
        <authorList>
            <person name="Gilroy R."/>
            <person name="Ravi A."/>
            <person name="Getino M."/>
            <person name="Pursley I."/>
            <person name="Horton D.L."/>
            <person name="Alikhan N.F."/>
            <person name="Baker D."/>
            <person name="Gharbi K."/>
            <person name="Hall N."/>
            <person name="Watson M."/>
            <person name="Adriaenssens E.M."/>
            <person name="Foster-Nyarko E."/>
            <person name="Jarju S."/>
            <person name="Secka A."/>
            <person name="Antonio M."/>
            <person name="Oren A."/>
            <person name="Chaudhuri R.R."/>
            <person name="La Ragione R."/>
            <person name="Hildebrand F."/>
            <person name="Pallen M.J."/>
        </authorList>
    </citation>
    <scope>NUCLEOTIDE SEQUENCE</scope>
    <source>
        <strain evidence="9">ChiSjej3B21-8574</strain>
    </source>
</reference>
<dbReference type="InterPro" id="IPR036662">
    <property type="entry name" value="PTS_EIIA_man-typ_sf"/>
</dbReference>
<dbReference type="GO" id="GO:0016301">
    <property type="term" value="F:kinase activity"/>
    <property type="evidence" value="ECO:0007669"/>
    <property type="project" value="UniProtKB-KW"/>
</dbReference>
<reference evidence="9" key="2">
    <citation type="submission" date="2021-04" db="EMBL/GenBank/DDBJ databases">
        <authorList>
            <person name="Gilroy R."/>
        </authorList>
    </citation>
    <scope>NUCLEOTIDE SEQUENCE</scope>
    <source>
        <strain evidence="9">ChiSjej3B21-8574</strain>
    </source>
</reference>
<organism evidence="9 10">
    <name type="scientific">Candidatus Anaerostipes avistercoris</name>
    <dbReference type="NCBI Taxonomy" id="2838462"/>
    <lineage>
        <taxon>Bacteria</taxon>
        <taxon>Bacillati</taxon>
        <taxon>Bacillota</taxon>
        <taxon>Clostridia</taxon>
        <taxon>Lachnospirales</taxon>
        <taxon>Lachnospiraceae</taxon>
        <taxon>Anaerostipes</taxon>
    </lineage>
</organism>
<dbReference type="Pfam" id="PF03610">
    <property type="entry name" value="EIIA-man"/>
    <property type="match status" value="1"/>
</dbReference>
<dbReference type="Proteomes" id="UP000823904">
    <property type="component" value="Unassembled WGS sequence"/>
</dbReference>
<proteinExistence type="predicted"/>
<dbReference type="SUPFAM" id="SSF53062">
    <property type="entry name" value="PTS system fructose IIA component-like"/>
    <property type="match status" value="1"/>
</dbReference>
<dbReference type="InterPro" id="IPR004701">
    <property type="entry name" value="PTS_EIIA_man-typ"/>
</dbReference>
<evidence type="ECO:0000313" key="9">
    <source>
        <dbReference type="EMBL" id="HJC49225.1"/>
    </source>
</evidence>
<evidence type="ECO:0000256" key="4">
    <source>
        <dbReference type="ARBA" id="ARBA00022597"/>
    </source>
</evidence>
<evidence type="ECO:0000256" key="2">
    <source>
        <dbReference type="ARBA" id="ARBA00022448"/>
    </source>
</evidence>
<evidence type="ECO:0000259" key="8">
    <source>
        <dbReference type="PROSITE" id="PS51096"/>
    </source>
</evidence>
<dbReference type="AlphaFoldDB" id="A0A9D2PEC9"/>
<keyword evidence="5" id="KW-0808">Transferase</keyword>
<dbReference type="GO" id="GO:0016020">
    <property type="term" value="C:membrane"/>
    <property type="evidence" value="ECO:0007669"/>
    <property type="project" value="InterPro"/>
</dbReference>
<sequence length="153" mass="16964">MKYYKPETVNENLPGIILLSHGPFAVSLLDTAKMLFGDAENLAAFSFEEGDDADQYRETFAETIEAFPEGSLILVDLFGGTPCNQVMRYVQEKGQPLEVVGGMNLPMLVNSVIAREEKSGKEFSLDTVENGKNGIFRVDVEGFLQDDDEDEDE</sequence>
<evidence type="ECO:0000256" key="3">
    <source>
        <dbReference type="ARBA" id="ARBA00022490"/>
    </source>
</evidence>
<dbReference type="CDD" id="cd00006">
    <property type="entry name" value="PTS_IIA_man"/>
    <property type="match status" value="1"/>
</dbReference>
<gene>
    <name evidence="9" type="ORF">H9754_01370</name>
</gene>
<dbReference type="GO" id="GO:0005737">
    <property type="term" value="C:cytoplasm"/>
    <property type="evidence" value="ECO:0007669"/>
    <property type="project" value="UniProtKB-SubCell"/>
</dbReference>
<evidence type="ECO:0000256" key="1">
    <source>
        <dbReference type="ARBA" id="ARBA00004496"/>
    </source>
</evidence>
<keyword evidence="4 9" id="KW-0762">Sugar transport</keyword>
<feature type="domain" description="PTS EIIA type-4" evidence="8">
    <location>
        <begin position="13"/>
        <end position="135"/>
    </location>
</feature>
<dbReference type="PROSITE" id="PS51096">
    <property type="entry name" value="PTS_EIIA_TYPE_4"/>
    <property type="match status" value="1"/>
</dbReference>
<comment type="subcellular location">
    <subcellularLocation>
        <location evidence="1">Cytoplasm</location>
    </subcellularLocation>
</comment>
<accession>A0A9D2PEC9</accession>
<evidence type="ECO:0000256" key="6">
    <source>
        <dbReference type="ARBA" id="ARBA00022683"/>
    </source>
</evidence>
<evidence type="ECO:0000313" key="10">
    <source>
        <dbReference type="Proteomes" id="UP000823904"/>
    </source>
</evidence>
<evidence type="ECO:0000256" key="7">
    <source>
        <dbReference type="ARBA" id="ARBA00022777"/>
    </source>
</evidence>
<keyword evidence="3" id="KW-0963">Cytoplasm</keyword>
<dbReference type="InterPro" id="IPR051471">
    <property type="entry name" value="Bacterial_PTS_sugar_comp"/>
</dbReference>
<dbReference type="EMBL" id="DWWD01000007">
    <property type="protein sequence ID" value="HJC49225.1"/>
    <property type="molecule type" value="Genomic_DNA"/>
</dbReference>
<evidence type="ECO:0000256" key="5">
    <source>
        <dbReference type="ARBA" id="ARBA00022679"/>
    </source>
</evidence>
<keyword evidence="7" id="KW-0418">Kinase</keyword>
<dbReference type="PANTHER" id="PTHR33799">
    <property type="entry name" value="PTS PERMEASE-RELATED-RELATED"/>
    <property type="match status" value="1"/>
</dbReference>
<comment type="caution">
    <text evidence="9">The sequence shown here is derived from an EMBL/GenBank/DDBJ whole genome shotgun (WGS) entry which is preliminary data.</text>
</comment>